<dbReference type="Proteomes" id="UP000599009">
    <property type="component" value="Unassembled WGS sequence"/>
</dbReference>
<dbReference type="RefSeq" id="WP_132985013.1">
    <property type="nucleotide sequence ID" value="NZ_BMME01000001.1"/>
</dbReference>
<evidence type="ECO:0000313" key="2">
    <source>
        <dbReference type="EMBL" id="GGK03248.1"/>
    </source>
</evidence>
<organism evidence="2 3">
    <name type="scientific">Luteimonas terricola</name>
    <dbReference type="NCBI Taxonomy" id="645597"/>
    <lineage>
        <taxon>Bacteria</taxon>
        <taxon>Pseudomonadati</taxon>
        <taxon>Pseudomonadota</taxon>
        <taxon>Gammaproteobacteria</taxon>
        <taxon>Lysobacterales</taxon>
        <taxon>Lysobacteraceae</taxon>
        <taxon>Luteimonas</taxon>
    </lineage>
</organism>
<sequence>MTRTAFIAVPAVPLDRLLLDINNPRIRAGTDQPDCIERLLRKPKQLLALAKDIAANGLSTAPILVEPAKGKKFVVWDGNRRITALKLLNDPSLARSKALQAQFAGVAARAAVAIPERIDVLASSDHEVLLKEVLGRHAGAQDGAGQLNWDALLRTMFLLGHKAVPKEYRLSGLLLMWAEEHGIQVADDFPISTVHRFLNKPNLARLGFHEKNGAVEPSVEKDVAVRIVERIVQDFESERVRVENVFDAALQDRYITGLLKELGLAGVKNTGDANDTGGDGGVGAGARAGAGAGKANDGASDDGAAADGRQKPGGRRKPLLKADWDRKSIVRPRFKPDIPDAYWKADEVLKELRRTETQKSHLATAALFRVFIEFSTKAYMKRHRMQPANEMHKNALAVIVHMRQHGRLDTGETDAATRRFKEKSQSSVGMQYATLNDFIHSFKNMPDRESLHVLWTDIEPYLEASWDDSRRPH</sequence>
<reference evidence="3" key="1">
    <citation type="journal article" date="2019" name="Int. J. Syst. Evol. Microbiol.">
        <title>The Global Catalogue of Microorganisms (GCM) 10K type strain sequencing project: providing services to taxonomists for standard genome sequencing and annotation.</title>
        <authorList>
            <consortium name="The Broad Institute Genomics Platform"/>
            <consortium name="The Broad Institute Genome Sequencing Center for Infectious Disease"/>
            <person name="Wu L."/>
            <person name="Ma J."/>
        </authorList>
    </citation>
    <scope>NUCLEOTIDE SEQUENCE [LARGE SCALE GENOMIC DNA]</scope>
    <source>
        <strain evidence="3">CGMCC 1.8985</strain>
    </source>
</reference>
<accession>A0ABQ2EA61</accession>
<dbReference type="Gene3D" id="3.90.1530.10">
    <property type="entry name" value="Conserved hypothetical protein from pyrococcus furiosus pfu- 392566-001, ParB domain"/>
    <property type="match status" value="1"/>
</dbReference>
<dbReference type="EMBL" id="BMME01000001">
    <property type="protein sequence ID" value="GGK03248.1"/>
    <property type="molecule type" value="Genomic_DNA"/>
</dbReference>
<protein>
    <recommendedName>
        <fullName evidence="4">ParB/Sulfiredoxin domain-containing protein</fullName>
    </recommendedName>
</protein>
<comment type="caution">
    <text evidence="2">The sequence shown here is derived from an EMBL/GenBank/DDBJ whole genome shotgun (WGS) entry which is preliminary data.</text>
</comment>
<evidence type="ECO:0000313" key="3">
    <source>
        <dbReference type="Proteomes" id="UP000599009"/>
    </source>
</evidence>
<feature type="region of interest" description="Disordered" evidence="1">
    <location>
        <begin position="288"/>
        <end position="321"/>
    </location>
</feature>
<keyword evidence="3" id="KW-1185">Reference proteome</keyword>
<dbReference type="SUPFAM" id="SSF110849">
    <property type="entry name" value="ParB/Sulfiredoxin"/>
    <property type="match status" value="1"/>
</dbReference>
<name>A0ABQ2EA61_9GAMM</name>
<dbReference type="InterPro" id="IPR036086">
    <property type="entry name" value="ParB/Sulfiredoxin_sf"/>
</dbReference>
<evidence type="ECO:0008006" key="4">
    <source>
        <dbReference type="Google" id="ProtNLM"/>
    </source>
</evidence>
<feature type="compositionally biased region" description="Low complexity" evidence="1">
    <location>
        <begin position="293"/>
        <end position="307"/>
    </location>
</feature>
<dbReference type="CDD" id="cd16387">
    <property type="entry name" value="ParB_N_Srx"/>
    <property type="match status" value="1"/>
</dbReference>
<evidence type="ECO:0000256" key="1">
    <source>
        <dbReference type="SAM" id="MobiDB-lite"/>
    </source>
</evidence>
<proteinExistence type="predicted"/>
<gene>
    <name evidence="2" type="ORF">GCM10011394_10400</name>
</gene>